<sequence length="59" mass="6493">MHGLYKRFLVFCAVFVGLMFAVVGFWALLGVTCLCAGMVLADVPERVSTRLNRGDREGV</sequence>
<evidence type="ECO:0000313" key="1">
    <source>
        <dbReference type="EMBL" id="VYS97426.1"/>
    </source>
</evidence>
<organism evidence="1">
    <name type="scientific">Bifidobacterium breve</name>
    <dbReference type="NCBI Taxonomy" id="1685"/>
    <lineage>
        <taxon>Bacteria</taxon>
        <taxon>Bacillati</taxon>
        <taxon>Actinomycetota</taxon>
        <taxon>Actinomycetes</taxon>
        <taxon>Bifidobacteriales</taxon>
        <taxon>Bifidobacteriaceae</taxon>
        <taxon>Bifidobacterium</taxon>
    </lineage>
</organism>
<proteinExistence type="predicted"/>
<name>A0A6N2SWC1_BIFBR</name>
<dbReference type="EMBL" id="CACRSN010000009">
    <property type="protein sequence ID" value="VYS97426.1"/>
    <property type="molecule type" value="Genomic_DNA"/>
</dbReference>
<protein>
    <submittedName>
        <fullName evidence="1">Uncharacterized protein</fullName>
    </submittedName>
</protein>
<reference evidence="1" key="1">
    <citation type="submission" date="2019-11" db="EMBL/GenBank/DDBJ databases">
        <authorList>
            <person name="Feng L."/>
        </authorList>
    </citation>
    <scope>NUCLEOTIDE SEQUENCE</scope>
    <source>
        <strain evidence="1">BbreveLFYP81</strain>
    </source>
</reference>
<dbReference type="RefSeq" id="WP_032682575.1">
    <property type="nucleotide sequence ID" value="NZ_CACRSN010000009.1"/>
</dbReference>
<gene>
    <name evidence="1" type="ORF">BBLFYP81_01102</name>
</gene>
<dbReference type="AlphaFoldDB" id="A0A6N2SWC1"/>
<accession>A0A6N2SWC1</accession>